<evidence type="ECO:0000256" key="1">
    <source>
        <dbReference type="SAM" id="MobiDB-lite"/>
    </source>
</evidence>
<feature type="signal peptide" evidence="2">
    <location>
        <begin position="1"/>
        <end position="18"/>
    </location>
</feature>
<accession>A0A5P1F6X1</accession>
<protein>
    <submittedName>
        <fullName evidence="3">Uncharacterized protein</fullName>
    </submittedName>
</protein>
<keyword evidence="4" id="KW-1185">Reference proteome</keyword>
<organism evidence="3 4">
    <name type="scientific">Asparagus officinalis</name>
    <name type="common">Garden asparagus</name>
    <dbReference type="NCBI Taxonomy" id="4686"/>
    <lineage>
        <taxon>Eukaryota</taxon>
        <taxon>Viridiplantae</taxon>
        <taxon>Streptophyta</taxon>
        <taxon>Embryophyta</taxon>
        <taxon>Tracheophyta</taxon>
        <taxon>Spermatophyta</taxon>
        <taxon>Magnoliopsida</taxon>
        <taxon>Liliopsida</taxon>
        <taxon>Asparagales</taxon>
        <taxon>Asparagaceae</taxon>
        <taxon>Asparagoideae</taxon>
        <taxon>Asparagus</taxon>
    </lineage>
</organism>
<keyword evidence="2" id="KW-0732">Signal</keyword>
<gene>
    <name evidence="3" type="ORF">A4U43_C03F2850</name>
</gene>
<dbReference type="Proteomes" id="UP000243459">
    <property type="component" value="Chromosome 3"/>
</dbReference>
<feature type="compositionally biased region" description="Low complexity" evidence="1">
    <location>
        <begin position="106"/>
        <end position="119"/>
    </location>
</feature>
<evidence type="ECO:0000313" key="3">
    <source>
        <dbReference type="EMBL" id="ONK74108.1"/>
    </source>
</evidence>
<feature type="region of interest" description="Disordered" evidence="1">
    <location>
        <begin position="20"/>
        <end position="185"/>
    </location>
</feature>
<dbReference type="AlphaFoldDB" id="A0A5P1F6X1"/>
<proteinExistence type="predicted"/>
<evidence type="ECO:0000256" key="2">
    <source>
        <dbReference type="SAM" id="SignalP"/>
    </source>
</evidence>
<feature type="compositionally biased region" description="Pro residues" evidence="1">
    <location>
        <begin position="120"/>
        <end position="132"/>
    </location>
</feature>
<evidence type="ECO:0000313" key="4">
    <source>
        <dbReference type="Proteomes" id="UP000243459"/>
    </source>
</evidence>
<feature type="chain" id="PRO_5024452803" evidence="2">
    <location>
        <begin position="19"/>
        <end position="185"/>
    </location>
</feature>
<dbReference type="EMBL" id="CM007383">
    <property type="protein sequence ID" value="ONK74108.1"/>
    <property type="molecule type" value="Genomic_DNA"/>
</dbReference>
<sequence>MLLPLALLLSCFLCRGGANVAPPRKARARPAAADGAQIPQRPPPGRETTRQPPATTAGSPPPSARLVADFVAPSPPAPASLPLRVARGGPPTAKYPAGPTKIALVRLSSSTSPARSAKSLPPPGSSPSPPAGPTANSITAVLTSPDVPWDGFAMSRAGTTAPASRPPQKPASHTFGWNVVPNARA</sequence>
<name>A0A5P1F6X1_ASPOF</name>
<reference evidence="4" key="1">
    <citation type="journal article" date="2017" name="Nat. Commun.">
        <title>The asparagus genome sheds light on the origin and evolution of a young Y chromosome.</title>
        <authorList>
            <person name="Harkess A."/>
            <person name="Zhou J."/>
            <person name="Xu C."/>
            <person name="Bowers J.E."/>
            <person name="Van der Hulst R."/>
            <person name="Ayyampalayam S."/>
            <person name="Mercati F."/>
            <person name="Riccardi P."/>
            <person name="McKain M.R."/>
            <person name="Kakrana A."/>
            <person name="Tang H."/>
            <person name="Ray J."/>
            <person name="Groenendijk J."/>
            <person name="Arikit S."/>
            <person name="Mathioni S.M."/>
            <person name="Nakano M."/>
            <person name="Shan H."/>
            <person name="Telgmann-Rauber A."/>
            <person name="Kanno A."/>
            <person name="Yue Z."/>
            <person name="Chen H."/>
            <person name="Li W."/>
            <person name="Chen Y."/>
            <person name="Xu X."/>
            <person name="Zhang Y."/>
            <person name="Luo S."/>
            <person name="Chen H."/>
            <person name="Gao J."/>
            <person name="Mao Z."/>
            <person name="Pires J.C."/>
            <person name="Luo M."/>
            <person name="Kudrna D."/>
            <person name="Wing R.A."/>
            <person name="Meyers B.C."/>
            <person name="Yi K."/>
            <person name="Kong H."/>
            <person name="Lavrijsen P."/>
            <person name="Sunseri F."/>
            <person name="Falavigna A."/>
            <person name="Ye Y."/>
            <person name="Leebens-Mack J.H."/>
            <person name="Chen G."/>
        </authorList>
    </citation>
    <scope>NUCLEOTIDE SEQUENCE [LARGE SCALE GENOMIC DNA]</scope>
    <source>
        <strain evidence="4">cv. DH0086</strain>
    </source>
</reference>
<dbReference type="Gramene" id="ONK74108">
    <property type="protein sequence ID" value="ONK74108"/>
    <property type="gene ID" value="A4U43_C03F2850"/>
</dbReference>